<dbReference type="OrthoDB" id="2317230at2"/>
<organism evidence="1 2">
    <name type="scientific">Companilactobacillus halodurans</name>
    <dbReference type="NCBI Taxonomy" id="2584183"/>
    <lineage>
        <taxon>Bacteria</taxon>
        <taxon>Bacillati</taxon>
        <taxon>Bacillota</taxon>
        <taxon>Bacilli</taxon>
        <taxon>Lactobacillales</taxon>
        <taxon>Lactobacillaceae</taxon>
        <taxon>Companilactobacillus</taxon>
    </lineage>
</organism>
<accession>A0A5P0ZVZ7</accession>
<comment type="caution">
    <text evidence="1">The sequence shown here is derived from an EMBL/GenBank/DDBJ whole genome shotgun (WGS) entry which is preliminary data.</text>
</comment>
<dbReference type="EMBL" id="VDFO01000010">
    <property type="protein sequence ID" value="MQS97012.1"/>
    <property type="molecule type" value="Genomic_DNA"/>
</dbReference>
<dbReference type="Proteomes" id="UP000371423">
    <property type="component" value="Unassembled WGS sequence"/>
</dbReference>
<gene>
    <name evidence="1" type="ORF">FHL05_03810</name>
</gene>
<keyword evidence="2" id="KW-1185">Reference proteome</keyword>
<evidence type="ECO:0000313" key="2">
    <source>
        <dbReference type="Proteomes" id="UP000371423"/>
    </source>
</evidence>
<dbReference type="AlphaFoldDB" id="A0A5P0ZVZ7"/>
<sequence>MNRTIKYTETLIDEQRQLQANAESRDDEEAYSNCILRLQVTNSRYKSENDDIESKLIKAFQEANHEYQ</sequence>
<evidence type="ECO:0000313" key="1">
    <source>
        <dbReference type="EMBL" id="MQS97012.1"/>
    </source>
</evidence>
<protein>
    <submittedName>
        <fullName evidence="1">Uncharacterized protein</fullName>
    </submittedName>
</protein>
<proteinExistence type="predicted"/>
<name>A0A5P0ZVZ7_9LACO</name>
<reference evidence="1 2" key="1">
    <citation type="journal article" date="2019" name="Syst. Appl. Microbiol.">
        <title>Polyphasic characterization of two novel Lactobacillus spp. isolated from blown salami packages: Description of Lactobacillus halodurans sp. nov. and Lactobacillus salsicarnum sp. nov.</title>
        <authorList>
            <person name="Schuster J.A."/>
            <person name="Klingl A."/>
            <person name="Vogel R.F."/>
            <person name="Ehrmann M.A."/>
        </authorList>
    </citation>
    <scope>NUCLEOTIDE SEQUENCE [LARGE SCALE GENOMIC DNA]</scope>
    <source>
        <strain evidence="1 2">TMW 1.1920</strain>
    </source>
</reference>